<name>A0A1H4ZVH1_9BRAD</name>
<organism evidence="1 2">
    <name type="scientific">Bradyrhizobium lablabi</name>
    <dbReference type="NCBI Taxonomy" id="722472"/>
    <lineage>
        <taxon>Bacteria</taxon>
        <taxon>Pseudomonadati</taxon>
        <taxon>Pseudomonadota</taxon>
        <taxon>Alphaproteobacteria</taxon>
        <taxon>Hyphomicrobiales</taxon>
        <taxon>Nitrobacteraceae</taxon>
        <taxon>Bradyrhizobium</taxon>
    </lineage>
</organism>
<protein>
    <submittedName>
        <fullName evidence="1">Uncharacterized protein</fullName>
    </submittedName>
</protein>
<evidence type="ECO:0000313" key="1">
    <source>
        <dbReference type="EMBL" id="SED34099.1"/>
    </source>
</evidence>
<dbReference type="EMBL" id="FNTI01000001">
    <property type="protein sequence ID" value="SED34099.1"/>
    <property type="molecule type" value="Genomic_DNA"/>
</dbReference>
<dbReference type="RefSeq" id="WP_143039720.1">
    <property type="nucleotide sequence ID" value="NZ_FNTI01000001.1"/>
</dbReference>
<proteinExistence type="predicted"/>
<dbReference type="AlphaFoldDB" id="A0A1H4ZVH1"/>
<dbReference type="OrthoDB" id="9256201at2"/>
<dbReference type="Proteomes" id="UP000183208">
    <property type="component" value="Unassembled WGS sequence"/>
</dbReference>
<sequence>MEIQAEEAFEFLIQHLAKIPVNISRPALVATRYAHLYLPQVVEAFWRTRTPNVGTVDLTDTQFTVFYDAAWELARIGVLRPGRVAPRNQEMANDFGDLWSITAFGFRWLGKGSARPFIDMSRMSEVLAGFVPLFGAGFGQRAVEAVGTYRTANYLASCSMAGAAAESILLAAAIAKSGDEAKMLKMYEAAPGRTRVTGYVTGQATDSVKRQFEAALHILHYWRDDASHGQQTTITEVEAHSALSELLRLAQFASDRWSALTA</sequence>
<gene>
    <name evidence="1" type="ORF">SAMN05444171_3847</name>
</gene>
<accession>A0A1H4ZVH1</accession>
<evidence type="ECO:0000313" key="2">
    <source>
        <dbReference type="Proteomes" id="UP000183208"/>
    </source>
</evidence>
<reference evidence="1 2" key="1">
    <citation type="submission" date="2016-10" db="EMBL/GenBank/DDBJ databases">
        <authorList>
            <person name="de Groot N.N."/>
        </authorList>
    </citation>
    <scope>NUCLEOTIDE SEQUENCE [LARGE SCALE GENOMIC DNA]</scope>
    <source>
        <strain evidence="1 2">GAS522</strain>
    </source>
</reference>